<dbReference type="GO" id="GO:0051301">
    <property type="term" value="P:cell division"/>
    <property type="evidence" value="ECO:0007669"/>
    <property type="project" value="UniProtKB-KW"/>
</dbReference>
<dbReference type="EMBL" id="FQZK01000038">
    <property type="protein sequence ID" value="SHK86608.1"/>
    <property type="molecule type" value="Genomic_DNA"/>
</dbReference>
<dbReference type="GO" id="GO:0008658">
    <property type="term" value="F:penicillin binding"/>
    <property type="evidence" value="ECO:0007669"/>
    <property type="project" value="InterPro"/>
</dbReference>
<dbReference type="Gene3D" id="3.30.1390.30">
    <property type="entry name" value="Penicillin-binding protein 2a, domain 3"/>
    <property type="match status" value="1"/>
</dbReference>
<evidence type="ECO:0000259" key="6">
    <source>
        <dbReference type="Pfam" id="PF00905"/>
    </source>
</evidence>
<dbReference type="InterPro" id="IPR001460">
    <property type="entry name" value="PCN-bd_Tpept"/>
</dbReference>
<sequence>MSPRPTGRRTAAVGSALLLVAALAACTPHPSPEVAVRSFLLAWQGGDHAEAARYTDGEPEEVERALTDMTEQLDLASLRFGLGRISREGEDATAEFSVHADLGIGDPTWDYTGRMPLTWGPDGWKITWSSGVLHPDLGVDERLAVSYETQERGQILDREGEPLVTADRVSAFGVVPAEMEDKEGGVTELAELLEEDPDPLLNRVRSAPPEQFQPLVLMRNSSVDDSLLSDVRAISGADVQEVEINLTPASAPFVVGEVAGTAEHRVSSRVPGTYQAGDTVGLSGLQNIYQHELAGSATTRVVTLDADGEVTGTLESWEGEQSGGIDTTLDAEVQRAAENALTGLPGNGYLVAVDSAGGEILAAANASGNTGDDQAFTGSYKPGGTFGVVAALAALETGAATPDSEVPCGPSVEIGGQTFTNPSQGSLSFDPSLVRNIAFSCNVGFASLGEAVGAEALAATARELGIGHDWQLAVPASAGEVEVGGDEVETASAMIGEHGVRVSPLGMALVAGAVADGSWHPPQLVRGETAAGGTALDGAGLQVVREGLREAVVQRMPELTVGVGEGEVHGQAVRTEQGETSLHWFVGYQGTVAFAVLAEVDPAQTLWSQYAVAAAQSFLSGMANGVPEPQAGTEPGAGPGMEPGIEGQTPVEEPLAEADLNATEETGW</sequence>
<dbReference type="RefSeq" id="WP_073384229.1">
    <property type="nucleotide sequence ID" value="NZ_FQZK01000038.1"/>
</dbReference>
<feature type="region of interest" description="Disordered" evidence="4">
    <location>
        <begin position="625"/>
        <end position="668"/>
    </location>
</feature>
<evidence type="ECO:0000256" key="5">
    <source>
        <dbReference type="SAM" id="SignalP"/>
    </source>
</evidence>
<evidence type="ECO:0000256" key="3">
    <source>
        <dbReference type="ARBA" id="ARBA00023136"/>
    </source>
</evidence>
<comment type="similarity">
    <text evidence="2">Belongs to the transpeptidase family.</text>
</comment>
<dbReference type="SUPFAM" id="SSF56601">
    <property type="entry name" value="beta-lactamase/transpeptidase-like"/>
    <property type="match status" value="1"/>
</dbReference>
<dbReference type="InterPro" id="IPR036138">
    <property type="entry name" value="PBP_dimer_sf"/>
</dbReference>
<dbReference type="Proteomes" id="UP000184452">
    <property type="component" value="Unassembled WGS sequence"/>
</dbReference>
<dbReference type="GO" id="GO:0046677">
    <property type="term" value="P:response to antibiotic"/>
    <property type="evidence" value="ECO:0007669"/>
    <property type="project" value="InterPro"/>
</dbReference>
<dbReference type="InterPro" id="IPR050515">
    <property type="entry name" value="Beta-lactam/transpept"/>
</dbReference>
<evidence type="ECO:0000259" key="7">
    <source>
        <dbReference type="Pfam" id="PF03717"/>
    </source>
</evidence>
<evidence type="ECO:0000313" key="10">
    <source>
        <dbReference type="Proteomes" id="UP000184452"/>
    </source>
</evidence>
<dbReference type="InterPro" id="IPR012338">
    <property type="entry name" value="Beta-lactam/transpept-like"/>
</dbReference>
<feature type="chain" id="PRO_5013178306" evidence="5">
    <location>
        <begin position="25"/>
        <end position="668"/>
    </location>
</feature>
<evidence type="ECO:0000259" key="8">
    <source>
        <dbReference type="Pfam" id="PF05223"/>
    </source>
</evidence>
<dbReference type="OrthoDB" id="5241017at2"/>
<dbReference type="PANTHER" id="PTHR30627:SF24">
    <property type="entry name" value="PENICILLIN-BINDING PROTEIN 4B"/>
    <property type="match status" value="1"/>
</dbReference>
<feature type="signal peptide" evidence="5">
    <location>
        <begin position="1"/>
        <end position="24"/>
    </location>
</feature>
<name>A0A1M6VYY3_9ACTN</name>
<keyword evidence="9" id="KW-0131">Cell cycle</keyword>
<comment type="subcellular location">
    <subcellularLocation>
        <location evidence="1">Membrane</location>
    </subcellularLocation>
</comment>
<dbReference type="PROSITE" id="PS51257">
    <property type="entry name" value="PROKAR_LIPOPROTEIN"/>
    <property type="match status" value="1"/>
</dbReference>
<dbReference type="Pfam" id="PF03717">
    <property type="entry name" value="PBP_dimer"/>
    <property type="match status" value="1"/>
</dbReference>
<accession>A0A1M6VYY3</accession>
<dbReference type="Pfam" id="PF05223">
    <property type="entry name" value="MecA_N"/>
    <property type="match status" value="1"/>
</dbReference>
<dbReference type="GO" id="GO:0071972">
    <property type="term" value="F:peptidoglycan L,D-transpeptidase activity"/>
    <property type="evidence" value="ECO:0007669"/>
    <property type="project" value="TreeGrafter"/>
</dbReference>
<dbReference type="Pfam" id="PF00905">
    <property type="entry name" value="Transpeptidase"/>
    <property type="match status" value="1"/>
</dbReference>
<dbReference type="InterPro" id="IPR005311">
    <property type="entry name" value="PBP_dimer"/>
</dbReference>
<protein>
    <submittedName>
        <fullName evidence="9">Cell division protein FtsI/penicillin-binding protein 2</fullName>
    </submittedName>
</protein>
<keyword evidence="5" id="KW-0732">Signal</keyword>
<keyword evidence="9" id="KW-0132">Cell division</keyword>
<reference evidence="9 10" key="1">
    <citation type="submission" date="2016-11" db="EMBL/GenBank/DDBJ databases">
        <authorList>
            <person name="Jaros S."/>
            <person name="Januszkiewicz K."/>
            <person name="Wedrychowicz H."/>
        </authorList>
    </citation>
    <scope>NUCLEOTIDE SEQUENCE [LARGE SCALE GENOMIC DNA]</scope>
    <source>
        <strain evidence="9 10">CGMCC 4.5723</strain>
    </source>
</reference>
<feature type="domain" description="NTF2-like N-terminal transpeptidase" evidence="8">
    <location>
        <begin position="32"/>
        <end position="139"/>
    </location>
</feature>
<dbReference type="PANTHER" id="PTHR30627">
    <property type="entry name" value="PEPTIDOGLYCAN D,D-TRANSPEPTIDASE"/>
    <property type="match status" value="1"/>
</dbReference>
<evidence type="ECO:0000256" key="2">
    <source>
        <dbReference type="ARBA" id="ARBA00007171"/>
    </source>
</evidence>
<dbReference type="STRING" id="758803.SAMN05421803_13823"/>
<keyword evidence="10" id="KW-1185">Reference proteome</keyword>
<dbReference type="Gene3D" id="3.90.1310.10">
    <property type="entry name" value="Penicillin-binding protein 2a (Domain 2)"/>
    <property type="match status" value="1"/>
</dbReference>
<keyword evidence="3" id="KW-0472">Membrane</keyword>
<gene>
    <name evidence="9" type="ORF">SAMN05421803_13823</name>
</gene>
<feature type="domain" description="Penicillin-binding protein transpeptidase" evidence="6">
    <location>
        <begin position="348"/>
        <end position="598"/>
    </location>
</feature>
<dbReference type="InterPro" id="IPR007887">
    <property type="entry name" value="MecA_N"/>
</dbReference>
<evidence type="ECO:0000313" key="9">
    <source>
        <dbReference type="EMBL" id="SHK86608.1"/>
    </source>
</evidence>
<proteinExistence type="inferred from homology"/>
<dbReference type="GO" id="GO:0005886">
    <property type="term" value="C:plasma membrane"/>
    <property type="evidence" value="ECO:0007669"/>
    <property type="project" value="TreeGrafter"/>
</dbReference>
<evidence type="ECO:0000256" key="4">
    <source>
        <dbReference type="SAM" id="MobiDB-lite"/>
    </source>
</evidence>
<evidence type="ECO:0000256" key="1">
    <source>
        <dbReference type="ARBA" id="ARBA00004370"/>
    </source>
</evidence>
<organism evidence="9 10">
    <name type="scientific">Nocardiopsis flavescens</name>
    <dbReference type="NCBI Taxonomy" id="758803"/>
    <lineage>
        <taxon>Bacteria</taxon>
        <taxon>Bacillati</taxon>
        <taxon>Actinomycetota</taxon>
        <taxon>Actinomycetes</taxon>
        <taxon>Streptosporangiales</taxon>
        <taxon>Nocardiopsidaceae</taxon>
        <taxon>Nocardiopsis</taxon>
    </lineage>
</organism>
<dbReference type="SUPFAM" id="SSF56519">
    <property type="entry name" value="Penicillin binding protein dimerisation domain"/>
    <property type="match status" value="1"/>
</dbReference>
<dbReference type="AlphaFoldDB" id="A0A1M6VYY3"/>
<feature type="domain" description="Penicillin-binding protein dimerisation" evidence="7">
    <location>
        <begin position="151"/>
        <end position="314"/>
    </location>
</feature>
<dbReference type="Gene3D" id="3.40.710.10">
    <property type="entry name" value="DD-peptidase/beta-lactamase superfamily"/>
    <property type="match status" value="1"/>
</dbReference>
<dbReference type="GO" id="GO:0071555">
    <property type="term" value="P:cell wall organization"/>
    <property type="evidence" value="ECO:0007669"/>
    <property type="project" value="TreeGrafter"/>
</dbReference>